<organism evidence="1 2">
    <name type="scientific">Thomasclavelia cocleata</name>
    <dbReference type="NCBI Taxonomy" id="69824"/>
    <lineage>
        <taxon>Bacteria</taxon>
        <taxon>Bacillati</taxon>
        <taxon>Bacillota</taxon>
        <taxon>Erysipelotrichia</taxon>
        <taxon>Erysipelotrichales</taxon>
        <taxon>Coprobacillaceae</taxon>
        <taxon>Thomasclavelia</taxon>
    </lineage>
</organism>
<protein>
    <submittedName>
        <fullName evidence="1">Uncharacterized protein</fullName>
    </submittedName>
</protein>
<keyword evidence="2" id="KW-1185">Reference proteome</keyword>
<evidence type="ECO:0000313" key="1">
    <source>
        <dbReference type="EMBL" id="SET06826.1"/>
    </source>
</evidence>
<proteinExistence type="predicted"/>
<sequence>MPSIKDGVYILGLDAKDIYLANYNNGCIGYNPRNSAGNLNTVKFLNKLDYSLDLIKLVDVYKTTYRNNKLTFEENNKLYSQRVINVRFKYSVKEYNRYYGDVWVKFGYDLNKVINKIDDHIYIENGEIIAIDTKKGVKNPLSKKELGRWFHYNPQKNKYSVYDYKLHTIKNVRQLRDELYSKGFYCDGIKFTRFKRSSGSARVGKCLFIDEQLYPRMHKWELCKLKVNQGDEVDLAALEAYIALTLSSIIDTIEIDPKSILVINDYESEFEEDVIETRLVNGELVTKPNRITLKNSIWDGQSLMDVSLFGKYENKGMLLLRNQFFKSCCFNCNIQKWFKDNGITSLDQLNGKTIADDISQIKLITTPSSIKYLKFGTLKKWLRAISPTFGVVKHEKKTHYLNGKVVRCHYQLINSLQMTKKEVEELVKPSLEYLDLIKSDPAVLRQYIRYSNDINLDNEPLIYQNDITYKLLGLNDKFTETEMYAILKKQIVDSYKNNLREGHLFVNGNYSTICGNPIEMLQHSIGKFNGESQIGVGKIHTTRFKYNKTILGSRSPHICQCNIWLPLNSSNKEIDKYMNTTDEIVYVNSIKESTLDRLSGAD</sequence>
<dbReference type="RefSeq" id="WP_092351454.1">
    <property type="nucleotide sequence ID" value="NZ_FOIN01000001.1"/>
</dbReference>
<evidence type="ECO:0000313" key="2">
    <source>
        <dbReference type="Proteomes" id="UP000198558"/>
    </source>
</evidence>
<name>A0A1I0BKL3_9FIRM</name>
<dbReference type="Proteomes" id="UP000198558">
    <property type="component" value="Unassembled WGS sequence"/>
</dbReference>
<dbReference type="GeneID" id="78287184"/>
<dbReference type="OrthoDB" id="2485429at2"/>
<reference evidence="2" key="1">
    <citation type="submission" date="2016-10" db="EMBL/GenBank/DDBJ databases">
        <authorList>
            <person name="Varghese N."/>
            <person name="Submissions S."/>
        </authorList>
    </citation>
    <scope>NUCLEOTIDE SEQUENCE [LARGE SCALE GENOMIC DNA]</scope>
    <source>
        <strain evidence="2">DSM 1551</strain>
    </source>
</reference>
<dbReference type="EMBL" id="FOIN01000001">
    <property type="protein sequence ID" value="SET06826.1"/>
    <property type="molecule type" value="Genomic_DNA"/>
</dbReference>
<accession>A0A1I0BKL3</accession>
<gene>
    <name evidence="1" type="ORF">SAMN04489758_101140</name>
</gene>
<dbReference type="AlphaFoldDB" id="A0A1I0BKL3"/>